<reference evidence="1 2" key="1">
    <citation type="submission" date="2018-11" db="EMBL/GenBank/DDBJ databases">
        <title>Neisseria weixii sp. nov. isolated from the rectal contents of plateau pika (Ochotona cruzoniae).</title>
        <authorList>
            <person name="Zhang G."/>
        </authorList>
    </citation>
    <scope>NUCLEOTIDE SEQUENCE [LARGE SCALE GENOMIC DNA]</scope>
    <source>
        <strain evidence="1 2">10009</strain>
    </source>
</reference>
<gene>
    <name evidence="1" type="ORF">EGK74_11190</name>
</gene>
<accession>A0A3N4MX13</accession>
<evidence type="ECO:0000313" key="1">
    <source>
        <dbReference type="EMBL" id="RPD84230.1"/>
    </source>
</evidence>
<sequence length="61" mass="6892">MIQIVRISLPDLMVTSGLIFLSAQHGKLKIVIVGRQIKNVCWILYATLCPYKIFKQGGIDF</sequence>
<dbReference type="EMBL" id="RPFL01000039">
    <property type="protein sequence ID" value="RPD84230.1"/>
    <property type="molecule type" value="Genomic_DNA"/>
</dbReference>
<evidence type="ECO:0000313" key="2">
    <source>
        <dbReference type="Proteomes" id="UP000272412"/>
    </source>
</evidence>
<comment type="caution">
    <text evidence="1">The sequence shown here is derived from an EMBL/GenBank/DDBJ whole genome shotgun (WGS) entry which is preliminary data.</text>
</comment>
<protein>
    <submittedName>
        <fullName evidence="1">Uncharacterized protein</fullName>
    </submittedName>
</protein>
<dbReference type="AlphaFoldDB" id="A0A3N4MX13"/>
<dbReference type="Proteomes" id="UP000272412">
    <property type="component" value="Unassembled WGS sequence"/>
</dbReference>
<proteinExistence type="predicted"/>
<organism evidence="1 2">
    <name type="scientific">Neisseria weixii</name>
    <dbReference type="NCBI Taxonomy" id="1853276"/>
    <lineage>
        <taxon>Bacteria</taxon>
        <taxon>Pseudomonadati</taxon>
        <taxon>Pseudomonadota</taxon>
        <taxon>Betaproteobacteria</taxon>
        <taxon>Neisseriales</taxon>
        <taxon>Neisseriaceae</taxon>
        <taxon>Neisseria</taxon>
    </lineage>
</organism>
<name>A0A3N4MX13_9NEIS</name>
<keyword evidence="2" id="KW-1185">Reference proteome</keyword>